<accession>A0A401YS30</accession>
<evidence type="ECO:0000256" key="2">
    <source>
        <dbReference type="SAM" id="Phobius"/>
    </source>
</evidence>
<evidence type="ECO:0000313" key="4">
    <source>
        <dbReference type="Proteomes" id="UP000286931"/>
    </source>
</evidence>
<keyword evidence="2" id="KW-0812">Transmembrane</keyword>
<dbReference type="Proteomes" id="UP000286931">
    <property type="component" value="Unassembled WGS sequence"/>
</dbReference>
<evidence type="ECO:0000256" key="1">
    <source>
        <dbReference type="SAM" id="MobiDB-lite"/>
    </source>
</evidence>
<feature type="transmembrane region" description="Helical" evidence="2">
    <location>
        <begin position="115"/>
        <end position="137"/>
    </location>
</feature>
<keyword evidence="4" id="KW-1185">Reference proteome</keyword>
<evidence type="ECO:0000313" key="3">
    <source>
        <dbReference type="EMBL" id="GCD97376.1"/>
    </source>
</evidence>
<dbReference type="PANTHER" id="PTHR37305">
    <property type="entry name" value="INTEGRAL MEMBRANE PROTEIN-RELATED"/>
    <property type="match status" value="1"/>
</dbReference>
<proteinExistence type="predicted"/>
<comment type="caution">
    <text evidence="3">The sequence shown here is derived from an EMBL/GenBank/DDBJ whole genome shotgun (WGS) entry which is preliminary data.</text>
</comment>
<feature type="transmembrane region" description="Helical" evidence="2">
    <location>
        <begin position="80"/>
        <end position="103"/>
    </location>
</feature>
<feature type="transmembrane region" description="Helical" evidence="2">
    <location>
        <begin position="158"/>
        <end position="181"/>
    </location>
</feature>
<name>A0A401YS30_9ACTN</name>
<feature type="transmembrane region" description="Helical" evidence="2">
    <location>
        <begin position="288"/>
        <end position="309"/>
    </location>
</feature>
<feature type="region of interest" description="Disordered" evidence="1">
    <location>
        <begin position="1"/>
        <end position="50"/>
    </location>
</feature>
<dbReference type="PANTHER" id="PTHR37305:SF1">
    <property type="entry name" value="MEMBRANE PROTEIN"/>
    <property type="match status" value="1"/>
</dbReference>
<keyword evidence="2" id="KW-1133">Transmembrane helix</keyword>
<feature type="compositionally biased region" description="Basic and acidic residues" evidence="1">
    <location>
        <begin position="32"/>
        <end position="42"/>
    </location>
</feature>
<sequence length="314" mass="32618">MAIPTPRQAPTSVTTGAEDDGSVPSAPVNGRTSERGSYDPEHSQTSGSLRLYRQKPVGSLHFTRMLQSEWTKIRTVRSTMWSLIVMVVLIVGMAAVLGATIITPDDDGKDPTVSLALAGTVVAQIAAATLGALTISAEYTTGMIRSTMTAYPRRITVLAAKSVVFGLLMFVVGLVSCYLAYLVADGMLSRAVAADSTNREILKGVVGSATYLALLGLFGLGVGTMLRHSAGAITAVLAIVLVPTIFGGFIPGKFGDWVVVYSPTALLTKMVAPYGDVEGGMAGGLGPWPGMVLMTCYAAAALAGAATLIKSRDV</sequence>
<feature type="transmembrane region" description="Helical" evidence="2">
    <location>
        <begin position="230"/>
        <end position="250"/>
    </location>
</feature>
<keyword evidence="2" id="KW-0472">Membrane</keyword>
<dbReference type="EMBL" id="BIFH01000023">
    <property type="protein sequence ID" value="GCD97376.1"/>
    <property type="molecule type" value="Genomic_DNA"/>
</dbReference>
<organism evidence="3 4">
    <name type="scientific">Embleya hyalina</name>
    <dbReference type="NCBI Taxonomy" id="516124"/>
    <lineage>
        <taxon>Bacteria</taxon>
        <taxon>Bacillati</taxon>
        <taxon>Actinomycetota</taxon>
        <taxon>Actinomycetes</taxon>
        <taxon>Kitasatosporales</taxon>
        <taxon>Streptomycetaceae</taxon>
        <taxon>Embleya</taxon>
    </lineage>
</organism>
<dbReference type="AlphaFoldDB" id="A0A401YS30"/>
<feature type="transmembrane region" description="Helical" evidence="2">
    <location>
        <begin position="201"/>
        <end position="223"/>
    </location>
</feature>
<protein>
    <submittedName>
        <fullName evidence="3">ABC transporter</fullName>
    </submittedName>
</protein>
<reference evidence="3 4" key="1">
    <citation type="submission" date="2018-12" db="EMBL/GenBank/DDBJ databases">
        <title>Draft genome sequence of Embleya hyalina NBRC 13850T.</title>
        <authorList>
            <person name="Komaki H."/>
            <person name="Hosoyama A."/>
            <person name="Kimura A."/>
            <person name="Ichikawa N."/>
            <person name="Tamura T."/>
        </authorList>
    </citation>
    <scope>NUCLEOTIDE SEQUENCE [LARGE SCALE GENOMIC DNA]</scope>
    <source>
        <strain evidence="3 4">NBRC 13850</strain>
    </source>
</reference>
<gene>
    <name evidence="3" type="ORF">EHYA_05068</name>
</gene>